<dbReference type="Gene3D" id="1.10.10.10">
    <property type="entry name" value="Winged helix-like DNA-binding domain superfamily/Winged helix DNA-binding domain"/>
    <property type="match status" value="1"/>
</dbReference>
<evidence type="ECO:0000313" key="4">
    <source>
        <dbReference type="Proteomes" id="UP000823201"/>
    </source>
</evidence>
<dbReference type="PANTHER" id="PTHR33164">
    <property type="entry name" value="TRANSCRIPTIONAL REGULATOR, MARR FAMILY"/>
    <property type="match status" value="1"/>
</dbReference>
<dbReference type="InterPro" id="IPR036390">
    <property type="entry name" value="WH_DNA-bd_sf"/>
</dbReference>
<dbReference type="RefSeq" id="WP_205006539.1">
    <property type="nucleotide sequence ID" value="NZ_CBCRXA010000007.1"/>
</dbReference>
<accession>A0ABS2QA62</accession>
<dbReference type="GO" id="GO:0003677">
    <property type="term" value="F:DNA binding"/>
    <property type="evidence" value="ECO:0007669"/>
    <property type="project" value="UniProtKB-KW"/>
</dbReference>
<comment type="caution">
    <text evidence="3">The sequence shown here is derived from an EMBL/GenBank/DDBJ whole genome shotgun (WGS) entry which is preliminary data.</text>
</comment>
<gene>
    <name evidence="3" type="ORF">JOC27_001511</name>
</gene>
<dbReference type="PROSITE" id="PS50995">
    <property type="entry name" value="HTH_MARR_2"/>
    <property type="match status" value="1"/>
</dbReference>
<organism evidence="3 4">
    <name type="scientific">Sporolactobacillus spathodeae</name>
    <dbReference type="NCBI Taxonomy" id="1465502"/>
    <lineage>
        <taxon>Bacteria</taxon>
        <taxon>Bacillati</taxon>
        <taxon>Bacillota</taxon>
        <taxon>Bacilli</taxon>
        <taxon>Bacillales</taxon>
        <taxon>Sporolactobacillaceae</taxon>
        <taxon>Sporolactobacillus</taxon>
    </lineage>
</organism>
<keyword evidence="1 3" id="KW-0238">DNA-binding</keyword>
<keyword evidence="4" id="KW-1185">Reference proteome</keyword>
<dbReference type="PANTHER" id="PTHR33164:SF58">
    <property type="entry name" value="DNA-BINDING TRANSCRIPTIONAL REPRESSOR SCOC"/>
    <property type="match status" value="1"/>
</dbReference>
<proteinExistence type="predicted"/>
<dbReference type="InterPro" id="IPR036388">
    <property type="entry name" value="WH-like_DNA-bd_sf"/>
</dbReference>
<dbReference type="Proteomes" id="UP000823201">
    <property type="component" value="Unassembled WGS sequence"/>
</dbReference>
<dbReference type="EMBL" id="JAFBEV010000011">
    <property type="protein sequence ID" value="MBM7658059.1"/>
    <property type="molecule type" value="Genomic_DNA"/>
</dbReference>
<dbReference type="InterPro" id="IPR000835">
    <property type="entry name" value="HTH_MarR-typ"/>
</dbReference>
<dbReference type="SUPFAM" id="SSF46785">
    <property type="entry name" value="Winged helix' DNA-binding domain"/>
    <property type="match status" value="1"/>
</dbReference>
<sequence length="163" mass="19026">MTKFFSEVIHLNKLDSMPDLQYLFGSLFVATNQIDTIMERGLKKFDVTTKQWFLSIIIDNLFHEPPSIKEVAKEMGSSHQNVKQIALKMAQKGLLELEKDTQDARVTHLKLTKQSVELWNKVRKEGQIFTETLFQDIDHEELRVARSVMRKMLANISEMDRDE</sequence>
<evidence type="ECO:0000256" key="1">
    <source>
        <dbReference type="ARBA" id="ARBA00023125"/>
    </source>
</evidence>
<feature type="domain" description="HTH marR-type" evidence="2">
    <location>
        <begin position="20"/>
        <end position="154"/>
    </location>
</feature>
<reference evidence="3 4" key="1">
    <citation type="submission" date="2021-01" db="EMBL/GenBank/DDBJ databases">
        <title>Genomic Encyclopedia of Type Strains, Phase IV (KMG-IV): sequencing the most valuable type-strain genomes for metagenomic binning, comparative biology and taxonomic classification.</title>
        <authorList>
            <person name="Goeker M."/>
        </authorList>
    </citation>
    <scope>NUCLEOTIDE SEQUENCE [LARGE SCALE GENOMIC DNA]</scope>
    <source>
        <strain evidence="3 4">DSM 100968</strain>
    </source>
</reference>
<name>A0ABS2QA62_9BACL</name>
<dbReference type="InterPro" id="IPR039422">
    <property type="entry name" value="MarR/SlyA-like"/>
</dbReference>
<dbReference type="SMART" id="SM00347">
    <property type="entry name" value="HTH_MARR"/>
    <property type="match status" value="1"/>
</dbReference>
<protein>
    <submittedName>
        <fullName evidence="3">DNA-binding MarR family transcriptional regulator</fullName>
    </submittedName>
</protein>
<evidence type="ECO:0000259" key="2">
    <source>
        <dbReference type="PROSITE" id="PS50995"/>
    </source>
</evidence>
<evidence type="ECO:0000313" key="3">
    <source>
        <dbReference type="EMBL" id="MBM7658059.1"/>
    </source>
</evidence>